<name>A0A1B9IC65_9TREE</name>
<reference evidence="2" key="1">
    <citation type="submission" date="2013-07" db="EMBL/GenBank/DDBJ databases">
        <title>The Genome Sequence of Cryptococcus pinus CBS10737.</title>
        <authorList>
            <consortium name="The Broad Institute Genome Sequencing Platform"/>
            <person name="Cuomo C."/>
            <person name="Litvintseva A."/>
            <person name="Chen Y."/>
            <person name="Heitman J."/>
            <person name="Sun S."/>
            <person name="Springer D."/>
            <person name="Dromer F."/>
            <person name="Young S.K."/>
            <person name="Zeng Q."/>
            <person name="Gargeya S."/>
            <person name="Fitzgerald M."/>
            <person name="Abouelleil A."/>
            <person name="Alvarado L."/>
            <person name="Berlin A.M."/>
            <person name="Chapman S.B."/>
            <person name="Dewar J."/>
            <person name="Goldberg J."/>
            <person name="Griggs A."/>
            <person name="Gujja S."/>
            <person name="Hansen M."/>
            <person name="Howarth C."/>
            <person name="Imamovic A."/>
            <person name="Larimer J."/>
            <person name="McCowan C."/>
            <person name="Murphy C."/>
            <person name="Pearson M."/>
            <person name="Priest M."/>
            <person name="Roberts A."/>
            <person name="Saif S."/>
            <person name="Shea T."/>
            <person name="Sykes S."/>
            <person name="Wortman J."/>
            <person name="Nusbaum C."/>
            <person name="Birren B."/>
        </authorList>
    </citation>
    <scope>NUCLEOTIDE SEQUENCE [LARGE SCALE GENOMIC DNA]</scope>
    <source>
        <strain evidence="2">CBS 10737</strain>
    </source>
</reference>
<dbReference type="KEGG" id="kpin:30168694"/>
<feature type="region of interest" description="Disordered" evidence="1">
    <location>
        <begin position="1"/>
        <end position="103"/>
    </location>
</feature>
<reference evidence="3" key="4">
    <citation type="submission" date="2024-02" db="EMBL/GenBank/DDBJ databases">
        <title>Comparative genomics of Cryptococcus and Kwoniella reveals pathogenesis evolution and contrasting modes of karyotype evolution via chromosome fusion or intercentromeric recombination.</title>
        <authorList>
            <person name="Coelho M.A."/>
            <person name="David-Palma M."/>
            <person name="Shea T."/>
            <person name="Bowers K."/>
            <person name="McGinley-Smith S."/>
            <person name="Mohammad A.W."/>
            <person name="Gnirke A."/>
            <person name="Yurkov A.M."/>
            <person name="Nowrousian M."/>
            <person name="Sun S."/>
            <person name="Cuomo C.A."/>
            <person name="Heitman J."/>
        </authorList>
    </citation>
    <scope>NUCLEOTIDE SEQUENCE</scope>
    <source>
        <strain evidence="3">CBS 10737</strain>
    </source>
</reference>
<reference evidence="3" key="2">
    <citation type="submission" date="2013-07" db="EMBL/GenBank/DDBJ databases">
        <authorList>
            <consortium name="The Broad Institute Genome Sequencing Platform"/>
            <person name="Cuomo C."/>
            <person name="Litvintseva A."/>
            <person name="Chen Y."/>
            <person name="Heitman J."/>
            <person name="Sun S."/>
            <person name="Springer D."/>
            <person name="Dromer F."/>
            <person name="Young S.K."/>
            <person name="Zeng Q."/>
            <person name="Gargeya S."/>
            <person name="Fitzgerald M."/>
            <person name="Abouelleil A."/>
            <person name="Alvarado L."/>
            <person name="Berlin A.M."/>
            <person name="Chapman S.B."/>
            <person name="Dewar J."/>
            <person name="Goldberg J."/>
            <person name="Griggs A."/>
            <person name="Gujja S."/>
            <person name="Hansen M."/>
            <person name="Howarth C."/>
            <person name="Imamovic A."/>
            <person name="Larimer J."/>
            <person name="McCowan C."/>
            <person name="Murphy C."/>
            <person name="Pearson M."/>
            <person name="Priest M."/>
            <person name="Roberts A."/>
            <person name="Saif S."/>
            <person name="Shea T."/>
            <person name="Sykes S."/>
            <person name="Wortman J."/>
            <person name="Nusbaum C."/>
            <person name="Birren B."/>
        </authorList>
    </citation>
    <scope>NUCLEOTIDE SEQUENCE</scope>
    <source>
        <strain evidence="3">CBS 10737</strain>
    </source>
</reference>
<protein>
    <submittedName>
        <fullName evidence="2">Uncharacterized protein</fullName>
    </submittedName>
</protein>
<organism evidence="2">
    <name type="scientific">Kwoniella pini CBS 10737</name>
    <dbReference type="NCBI Taxonomy" id="1296096"/>
    <lineage>
        <taxon>Eukaryota</taxon>
        <taxon>Fungi</taxon>
        <taxon>Dikarya</taxon>
        <taxon>Basidiomycota</taxon>
        <taxon>Agaricomycotina</taxon>
        <taxon>Tremellomycetes</taxon>
        <taxon>Tremellales</taxon>
        <taxon>Cryptococcaceae</taxon>
        <taxon>Kwoniella</taxon>
    </lineage>
</organism>
<dbReference type="RefSeq" id="XP_019014243.1">
    <property type="nucleotide sequence ID" value="XM_019152105.1"/>
</dbReference>
<feature type="compositionally biased region" description="Polar residues" evidence="1">
    <location>
        <begin position="11"/>
        <end position="46"/>
    </location>
</feature>
<accession>A0A1B9IC65</accession>
<feature type="region of interest" description="Disordered" evidence="1">
    <location>
        <begin position="202"/>
        <end position="241"/>
    </location>
</feature>
<dbReference type="EMBL" id="KI894007">
    <property type="protein sequence ID" value="OCF53024.1"/>
    <property type="molecule type" value="Genomic_DNA"/>
</dbReference>
<dbReference type="AlphaFoldDB" id="A0A1B9IC65"/>
<gene>
    <name evidence="2" type="ORF">I206_00325</name>
    <name evidence="3" type="ORF">I206_101001</name>
</gene>
<evidence type="ECO:0000313" key="4">
    <source>
        <dbReference type="Proteomes" id="UP000094020"/>
    </source>
</evidence>
<dbReference type="EMBL" id="CP144519">
    <property type="protein sequence ID" value="WWC67094.1"/>
    <property type="molecule type" value="Genomic_DNA"/>
</dbReference>
<feature type="compositionally biased region" description="Polar residues" evidence="1">
    <location>
        <begin position="80"/>
        <end position="96"/>
    </location>
</feature>
<evidence type="ECO:0000256" key="1">
    <source>
        <dbReference type="SAM" id="MobiDB-lite"/>
    </source>
</evidence>
<sequence>MTHTIEHPTVVSETEISVDSPNETAHQDTANTSRRGSTASSDQNFNGADLRNALEDIKPSDSHATSYNNLQDPRKPAQDTVPSTHSASTPDSQVSAAPSHPADWLGSVKGWISRLDDEDDYREVYHIPTQRSMVEKDQDGNFWPIPMSVFPLDTLNEFHEILERKFPVQKTELWTPLGDDWQTEPHRAPTSDEVQTVLRNLKDEKLSSAPPTPPSRLPSCGPPQADAITPSIGAVPEAPSQ</sequence>
<dbReference type="GeneID" id="30168694"/>
<evidence type="ECO:0000313" key="2">
    <source>
        <dbReference type="EMBL" id="OCF53024.1"/>
    </source>
</evidence>
<reference evidence="2" key="3">
    <citation type="submission" date="2016-07" db="EMBL/GenBank/DDBJ databases">
        <title>Evolution of pathogenesis and genome organization in the Tremellales.</title>
        <authorList>
            <person name="Cuomo C."/>
            <person name="Litvintseva A."/>
            <person name="Heitman J."/>
            <person name="Chen Y."/>
            <person name="Sun S."/>
            <person name="Springer D."/>
            <person name="Dromer F."/>
            <person name="Young S."/>
            <person name="Zeng Q."/>
            <person name="Chapman S."/>
            <person name="Gujja S."/>
            <person name="Saif S."/>
            <person name="Birren B."/>
        </authorList>
    </citation>
    <scope>NUCLEOTIDE SEQUENCE</scope>
    <source>
        <strain evidence="2">CBS 10737</strain>
    </source>
</reference>
<feature type="compositionally biased region" description="Polar residues" evidence="1">
    <location>
        <begin position="62"/>
        <end position="71"/>
    </location>
</feature>
<keyword evidence="4" id="KW-1185">Reference proteome</keyword>
<dbReference type="Proteomes" id="UP000094020">
    <property type="component" value="Chromosome 1"/>
</dbReference>
<proteinExistence type="predicted"/>
<feature type="compositionally biased region" description="Basic and acidic residues" evidence="1">
    <location>
        <begin position="52"/>
        <end position="61"/>
    </location>
</feature>
<evidence type="ECO:0000313" key="3">
    <source>
        <dbReference type="EMBL" id="WWC67094.1"/>
    </source>
</evidence>